<feature type="signal peptide" evidence="5">
    <location>
        <begin position="1"/>
        <end position="25"/>
    </location>
</feature>
<dbReference type="Proteomes" id="UP000564378">
    <property type="component" value="Unassembled WGS sequence"/>
</dbReference>
<dbReference type="EMBL" id="JACJVJ010000003">
    <property type="protein sequence ID" value="MBC2778926.1"/>
    <property type="molecule type" value="Genomic_DNA"/>
</dbReference>
<dbReference type="InterPro" id="IPR000997">
    <property type="entry name" value="Cholinesterase"/>
</dbReference>
<dbReference type="AlphaFoldDB" id="A0A842I0C1"/>
<dbReference type="InterPro" id="IPR050654">
    <property type="entry name" value="AChE-related_enzymes"/>
</dbReference>
<evidence type="ECO:0000256" key="5">
    <source>
        <dbReference type="SAM" id="SignalP"/>
    </source>
</evidence>
<dbReference type="Gene3D" id="3.40.190.10">
    <property type="entry name" value="Periplasmic binding protein-like II"/>
    <property type="match status" value="2"/>
</dbReference>
<keyword evidence="2" id="KW-0378">Hydrolase</keyword>
<keyword evidence="8" id="KW-1185">Reference proteome</keyword>
<reference evidence="7 8" key="1">
    <citation type="submission" date="2020-08" db="EMBL/GenBank/DDBJ databases">
        <title>Draft genome sequence of Parasphingopyxis sp. GrpM-11.</title>
        <authorList>
            <person name="Oh J."/>
            <person name="Roh D.-H."/>
        </authorList>
    </citation>
    <scope>NUCLEOTIDE SEQUENCE [LARGE SCALE GENOMIC DNA]</scope>
    <source>
        <strain evidence="7 8">GrpM-11</strain>
    </source>
</reference>
<evidence type="ECO:0000256" key="4">
    <source>
        <dbReference type="PIRSR" id="PIRSR600997-1"/>
    </source>
</evidence>
<evidence type="ECO:0000313" key="7">
    <source>
        <dbReference type="EMBL" id="MBC2778926.1"/>
    </source>
</evidence>
<keyword evidence="5" id="KW-0732">Signal</keyword>
<dbReference type="GO" id="GO:0004104">
    <property type="term" value="F:cholinesterase activity"/>
    <property type="evidence" value="ECO:0007669"/>
    <property type="project" value="InterPro"/>
</dbReference>
<dbReference type="Pfam" id="PF16868">
    <property type="entry name" value="NMT1_3"/>
    <property type="match status" value="1"/>
</dbReference>
<dbReference type="PRINTS" id="PR00878">
    <property type="entry name" value="CHOLNESTRASE"/>
</dbReference>
<feature type="chain" id="PRO_5032965988" evidence="5">
    <location>
        <begin position="26"/>
        <end position="883"/>
    </location>
</feature>
<comment type="caution">
    <text evidence="7">The sequence shown here is derived from an EMBL/GenBank/DDBJ whole genome shotgun (WGS) entry which is preliminary data.</text>
</comment>
<dbReference type="Pfam" id="PF00135">
    <property type="entry name" value="COesterase"/>
    <property type="match status" value="1"/>
</dbReference>
<feature type="active site" description="Charge relay system" evidence="4">
    <location>
        <position position="688"/>
    </location>
</feature>
<feature type="domain" description="Carboxylesterase type B" evidence="6">
    <location>
        <begin position="375"/>
        <end position="862"/>
    </location>
</feature>
<feature type="active site" description="Acyl-ester intermediate" evidence="4">
    <location>
        <position position="564"/>
    </location>
</feature>
<dbReference type="InterPro" id="IPR011852">
    <property type="entry name" value="TRAP_TAXI"/>
</dbReference>
<keyword evidence="3" id="KW-1015">Disulfide bond</keyword>
<dbReference type="InterPro" id="IPR019826">
    <property type="entry name" value="Carboxylesterase_B_AS"/>
</dbReference>
<comment type="similarity">
    <text evidence="1">Belongs to the type-B carboxylesterase/lipase family.</text>
</comment>
<dbReference type="InterPro" id="IPR002018">
    <property type="entry name" value="CarbesteraseB"/>
</dbReference>
<feature type="active site" description="Charge relay system" evidence="4">
    <location>
        <position position="785"/>
    </location>
</feature>
<dbReference type="Gene3D" id="3.40.50.1820">
    <property type="entry name" value="alpha/beta hydrolase"/>
    <property type="match status" value="1"/>
</dbReference>
<organism evidence="7 8">
    <name type="scientific">Parasphingopyxis marina</name>
    <dbReference type="NCBI Taxonomy" id="2761622"/>
    <lineage>
        <taxon>Bacteria</taxon>
        <taxon>Pseudomonadati</taxon>
        <taxon>Pseudomonadota</taxon>
        <taxon>Alphaproteobacteria</taxon>
        <taxon>Sphingomonadales</taxon>
        <taxon>Sphingomonadaceae</taxon>
        <taxon>Parasphingopyxis</taxon>
    </lineage>
</organism>
<dbReference type="InterPro" id="IPR029058">
    <property type="entry name" value="AB_hydrolase_fold"/>
</dbReference>
<accession>A0A842I0C1</accession>
<evidence type="ECO:0000313" key="8">
    <source>
        <dbReference type="Proteomes" id="UP000564378"/>
    </source>
</evidence>
<dbReference type="PROSITE" id="PS00122">
    <property type="entry name" value="CARBOXYLESTERASE_B_1"/>
    <property type="match status" value="1"/>
</dbReference>
<evidence type="ECO:0000256" key="1">
    <source>
        <dbReference type="ARBA" id="ARBA00005964"/>
    </source>
</evidence>
<dbReference type="SUPFAM" id="SSF53850">
    <property type="entry name" value="Periplasmic binding protein-like II"/>
    <property type="match status" value="1"/>
</dbReference>
<proteinExistence type="inferred from homology"/>
<protein>
    <submittedName>
        <fullName evidence="7">Carboxylesterase family protein</fullName>
    </submittedName>
</protein>
<evidence type="ECO:0000259" key="6">
    <source>
        <dbReference type="Pfam" id="PF00135"/>
    </source>
</evidence>
<gene>
    <name evidence="7" type="ORF">H6P80_14980</name>
</gene>
<dbReference type="PANTHER" id="PTHR43918:SF4">
    <property type="entry name" value="CARBOXYLIC ESTER HYDROLASE"/>
    <property type="match status" value="1"/>
</dbReference>
<dbReference type="SUPFAM" id="SSF53474">
    <property type="entry name" value="alpha/beta-Hydrolases"/>
    <property type="match status" value="1"/>
</dbReference>
<dbReference type="RefSeq" id="WP_185802233.1">
    <property type="nucleotide sequence ID" value="NZ_JACJVJ010000003.1"/>
</dbReference>
<dbReference type="PROSITE" id="PS00941">
    <property type="entry name" value="CARBOXYLESTERASE_B_2"/>
    <property type="match status" value="1"/>
</dbReference>
<evidence type="ECO:0000256" key="2">
    <source>
        <dbReference type="ARBA" id="ARBA00022801"/>
    </source>
</evidence>
<evidence type="ECO:0000256" key="3">
    <source>
        <dbReference type="ARBA" id="ARBA00023157"/>
    </source>
</evidence>
<dbReference type="InterPro" id="IPR019819">
    <property type="entry name" value="Carboxylesterase_B_CS"/>
</dbReference>
<sequence length="883" mass="96155">MMSMVRLLPLAFALLWLGGLSPAIAQEQPAEGELGRTIDVGETGYDVRRLVMASACPHACPWGELGEFVRDAMAPLDYEIVLCRNCNRIYGPPLVARGERPPPLDRINLATGTTERVDAPVDFGVTESGMLDQAYLGEGIYAEEGRFPNLRLIAKLEDPTYLLVAVRADSGITDLAQLAALDRPLRILSDFQGAADAVLAHYGLDRESVESRGGSIEFFMRADADTPFDLVVSALGSSANNLESRPWTALSEAHDLRFLDLPEELIANIIADGRAQPVTMRWGYLRGVDHPVRTVGRSGEAIFARADMPDDIAYDLARAIDGARTDLRWFVRPYSYDPQTAWRNFSVPLHPGAARYYQELGYMDESEPPAAANIEVETSLGRVSGVGEEGLAVFRGIPFAAPPVGSNRWRAPQPAQPWPGVRVATEFAPACPQPDQRESAVFERHSLRQSEDCLYLNIWTPAEAPDARLPVMVWIYGGGFNNGATSLPTYSGENLAARDVIVVSIAYRIGAFGFLAHPALTTEASDGSSGNYGLLDMIAALQWVNENIAGFGGDPNNVTIFGESAGGIAVSILAASPPARGLFQRAISQSGGSFAPPRTANEGGSNVPTLVVAEAHGERLFETLGVDTLAEARAVPVEAILDAVGPAIPGNLFWPVLDGVVIPDDQYELYADGAFNDTPILVGTNDDEGALFVPQGPPAERYIGGVRAGFGEHADAVLETYSGGTDAEALRSSRDLFRDTAFAWHTWTWARLQAEAGGSPAFVYYFEQRPPYPDIPMLADWGAAHAMELPYVFGTLRPGRMDWRDGDRHVSDLMIGYWTNFAKTGDPNGEGLPEWPRFTPDAQQVLYIDETPHAGSVPNSEQLETLDSYYRWRREQRAHEQSR</sequence>
<name>A0A842I0C1_9SPHN</name>
<dbReference type="PANTHER" id="PTHR43918">
    <property type="entry name" value="ACETYLCHOLINESTERASE"/>
    <property type="match status" value="1"/>
</dbReference>